<feature type="region of interest" description="Disordered" evidence="1">
    <location>
        <begin position="54"/>
        <end position="76"/>
    </location>
</feature>
<dbReference type="EMBL" id="CAJOBI010363200">
    <property type="protein sequence ID" value="CAF5227140.1"/>
    <property type="molecule type" value="Genomic_DNA"/>
</dbReference>
<name>A0A8S3KBD1_9BILA</name>
<evidence type="ECO:0000313" key="3">
    <source>
        <dbReference type="Proteomes" id="UP000676336"/>
    </source>
</evidence>
<feature type="compositionally biased region" description="Low complexity" evidence="1">
    <location>
        <begin position="54"/>
        <end position="66"/>
    </location>
</feature>
<proteinExistence type="predicted"/>
<reference evidence="2" key="1">
    <citation type="submission" date="2021-02" db="EMBL/GenBank/DDBJ databases">
        <authorList>
            <person name="Nowell W R."/>
        </authorList>
    </citation>
    <scope>NUCLEOTIDE SEQUENCE</scope>
</reference>
<sequence>IWPFNENAMMDKVVATPFSSSSTLTIINTTPIPTNILILPTSASFAPSSSTTLSASPPITSLSSPPMNLSNIDRTNETLNSDIMTIDETSG</sequence>
<gene>
    <name evidence="2" type="ORF">SMN809_LOCUS85120</name>
</gene>
<organism evidence="2 3">
    <name type="scientific">Rotaria magnacalcarata</name>
    <dbReference type="NCBI Taxonomy" id="392030"/>
    <lineage>
        <taxon>Eukaryota</taxon>
        <taxon>Metazoa</taxon>
        <taxon>Spiralia</taxon>
        <taxon>Gnathifera</taxon>
        <taxon>Rotifera</taxon>
        <taxon>Eurotatoria</taxon>
        <taxon>Bdelloidea</taxon>
        <taxon>Philodinida</taxon>
        <taxon>Philodinidae</taxon>
        <taxon>Rotaria</taxon>
    </lineage>
</organism>
<protein>
    <submittedName>
        <fullName evidence="2">Uncharacterized protein</fullName>
    </submittedName>
</protein>
<feature type="compositionally biased region" description="Polar residues" evidence="1">
    <location>
        <begin position="67"/>
        <end position="76"/>
    </location>
</feature>
<dbReference type="AlphaFoldDB" id="A0A8S3KBD1"/>
<dbReference type="Proteomes" id="UP000676336">
    <property type="component" value="Unassembled WGS sequence"/>
</dbReference>
<evidence type="ECO:0000313" key="2">
    <source>
        <dbReference type="EMBL" id="CAF5227140.1"/>
    </source>
</evidence>
<comment type="caution">
    <text evidence="2">The sequence shown here is derived from an EMBL/GenBank/DDBJ whole genome shotgun (WGS) entry which is preliminary data.</text>
</comment>
<evidence type="ECO:0000256" key="1">
    <source>
        <dbReference type="SAM" id="MobiDB-lite"/>
    </source>
</evidence>
<feature type="non-terminal residue" evidence="2">
    <location>
        <position position="91"/>
    </location>
</feature>
<feature type="non-terminal residue" evidence="2">
    <location>
        <position position="1"/>
    </location>
</feature>
<accession>A0A8S3KBD1</accession>